<dbReference type="GO" id="GO:0003700">
    <property type="term" value="F:DNA-binding transcription factor activity"/>
    <property type="evidence" value="ECO:0007669"/>
    <property type="project" value="InterPro"/>
</dbReference>
<sequence>MREQTIINALQTNGPMSAAALAATLGVSRRTLQSDLRQLNEDNTGFIITVTRNVGYQLTITDSAQFAAYQASLQDQAQPAMPAKRLPALMHVLLT</sequence>
<dbReference type="InterPro" id="IPR036388">
    <property type="entry name" value="WH-like_DNA-bd_sf"/>
</dbReference>
<dbReference type="PROSITE" id="PS51000">
    <property type="entry name" value="HTH_DEOR_2"/>
    <property type="match status" value="1"/>
</dbReference>
<comment type="caution">
    <text evidence="4">The sequence shown here is derived from an EMBL/GenBank/DDBJ whole genome shotgun (WGS) entry which is preliminary data.</text>
</comment>
<dbReference type="InterPro" id="IPR001034">
    <property type="entry name" value="DeoR_HTH"/>
</dbReference>
<protein>
    <submittedName>
        <fullName evidence="4">Transcription antiterminator</fullName>
    </submittedName>
</protein>
<dbReference type="SUPFAM" id="SSF46785">
    <property type="entry name" value="Winged helix' DNA-binding domain"/>
    <property type="match status" value="1"/>
</dbReference>
<name>A0A829GHE3_LACPA</name>
<keyword evidence="2" id="KW-0804">Transcription</keyword>
<dbReference type="Gene3D" id="1.10.10.10">
    <property type="entry name" value="Winged helix-like DNA-binding domain superfamily/Winged helix DNA-binding domain"/>
    <property type="match status" value="1"/>
</dbReference>
<evidence type="ECO:0000256" key="2">
    <source>
        <dbReference type="ARBA" id="ARBA00023163"/>
    </source>
</evidence>
<dbReference type="Proteomes" id="UP000014316">
    <property type="component" value="Unassembled WGS sequence"/>
</dbReference>
<evidence type="ECO:0000313" key="4">
    <source>
        <dbReference type="EMBL" id="EPC55128.1"/>
    </source>
</evidence>
<keyword evidence="1" id="KW-0805">Transcription regulation</keyword>
<organism evidence="4 5">
    <name type="scientific">Lacticaseibacillus paracasei subsp. paracasei Lpp123</name>
    <dbReference type="NCBI Taxonomy" id="1256201"/>
    <lineage>
        <taxon>Bacteria</taxon>
        <taxon>Bacillati</taxon>
        <taxon>Bacillota</taxon>
        <taxon>Bacilli</taxon>
        <taxon>Lactobacillales</taxon>
        <taxon>Lactobacillaceae</taxon>
        <taxon>Lacticaseibacillus</taxon>
    </lineage>
</organism>
<reference evidence="4 5" key="1">
    <citation type="journal article" date="2013" name="PLoS ONE">
        <title>Lactobacillus paracasei comparative genomics: towards species pan-genome definition and exploitation of diversity.</title>
        <authorList>
            <person name="Smokvina T."/>
            <person name="Wels M."/>
            <person name="Polka J."/>
            <person name="Chervaux C."/>
            <person name="Brisse S."/>
            <person name="Boekhorst J."/>
            <person name="van Hylckama Vlieg J.E."/>
            <person name="Siezen R.J."/>
        </authorList>
    </citation>
    <scope>NUCLEOTIDE SEQUENCE [LARGE SCALE GENOMIC DNA]</scope>
    <source>
        <strain evidence="4 5">Lpp123</strain>
    </source>
</reference>
<gene>
    <name evidence="4" type="ORF">Lpp123_06760</name>
</gene>
<accession>A0A829GHE3</accession>
<feature type="domain" description="HTH deoR-type" evidence="3">
    <location>
        <begin position="1"/>
        <end position="56"/>
    </location>
</feature>
<proteinExistence type="predicted"/>
<dbReference type="Pfam" id="PF08279">
    <property type="entry name" value="HTH_11"/>
    <property type="match status" value="1"/>
</dbReference>
<dbReference type="EMBL" id="ANJW01000396">
    <property type="protein sequence ID" value="EPC55128.1"/>
    <property type="molecule type" value="Genomic_DNA"/>
</dbReference>
<dbReference type="AlphaFoldDB" id="A0A829GHE3"/>
<evidence type="ECO:0000259" key="3">
    <source>
        <dbReference type="PROSITE" id="PS51000"/>
    </source>
</evidence>
<feature type="non-terminal residue" evidence="4">
    <location>
        <position position="95"/>
    </location>
</feature>
<evidence type="ECO:0000256" key="1">
    <source>
        <dbReference type="ARBA" id="ARBA00023015"/>
    </source>
</evidence>
<dbReference type="InterPro" id="IPR036390">
    <property type="entry name" value="WH_DNA-bd_sf"/>
</dbReference>
<dbReference type="InterPro" id="IPR013196">
    <property type="entry name" value="HTH_11"/>
</dbReference>
<evidence type="ECO:0000313" key="5">
    <source>
        <dbReference type="Proteomes" id="UP000014316"/>
    </source>
</evidence>